<dbReference type="RefSeq" id="WP_068590024.1">
    <property type="nucleotide sequence ID" value="NZ_LRXL01000026.1"/>
</dbReference>
<protein>
    <recommendedName>
        <fullName evidence="3">TonB C-terminal domain-containing protein</fullName>
    </recommendedName>
</protein>
<dbReference type="PROSITE" id="PS51257">
    <property type="entry name" value="PROKAR_LIPOPROTEIN"/>
    <property type="match status" value="1"/>
</dbReference>
<evidence type="ECO:0000313" key="1">
    <source>
        <dbReference type="EMBL" id="OAB79926.1"/>
    </source>
</evidence>
<dbReference type="STRING" id="1763537.ULVI_04085"/>
<proteinExistence type="predicted"/>
<organism evidence="1 2">
    <name type="scientific">Cochleicola gelatinilyticus</name>
    <dbReference type="NCBI Taxonomy" id="1763537"/>
    <lineage>
        <taxon>Bacteria</taxon>
        <taxon>Pseudomonadati</taxon>
        <taxon>Bacteroidota</taxon>
        <taxon>Flavobacteriia</taxon>
        <taxon>Flavobacteriales</taxon>
        <taxon>Flavobacteriaceae</taxon>
        <taxon>Cochleicola</taxon>
    </lineage>
</organism>
<dbReference type="EMBL" id="LRXL01000026">
    <property type="protein sequence ID" value="OAB79926.1"/>
    <property type="molecule type" value="Genomic_DNA"/>
</dbReference>
<comment type="caution">
    <text evidence="1">The sequence shown here is derived from an EMBL/GenBank/DDBJ whole genome shotgun (WGS) entry which is preliminary data.</text>
</comment>
<evidence type="ECO:0008006" key="3">
    <source>
        <dbReference type="Google" id="ProtNLM"/>
    </source>
</evidence>
<dbReference type="Proteomes" id="UP000077013">
    <property type="component" value="Unassembled WGS sequence"/>
</dbReference>
<dbReference type="OrthoDB" id="1191002at2"/>
<name>A0A167IQX4_9FLAO</name>
<dbReference type="AlphaFoldDB" id="A0A167IQX4"/>
<gene>
    <name evidence="1" type="ORF">ULVI_04085</name>
</gene>
<sequence>MKHPYILVLILVLATSCQFFDTEKISTETFYEEEVKAIDWKDIDQYPVFKPCESTTEKESQKSCFERTLSAHLLQSFTKHDIHAWNDVSDTVQLSFSINKTGKIQITSLKIDSVIQKEFPLLRQWIYEGIDTLQPMEPAHKRGVPVQTEFTLPIIITTESL</sequence>
<accession>A0A167IQX4</accession>
<reference evidence="1 2" key="1">
    <citation type="submission" date="2016-02" db="EMBL/GenBank/DDBJ databases">
        <title>Ulvibacter sp. LPB0005, isolated from Thais luteostoma.</title>
        <authorList>
            <person name="Shin S.-K."/>
            <person name="Yi H."/>
        </authorList>
    </citation>
    <scope>NUCLEOTIDE SEQUENCE [LARGE SCALE GENOMIC DNA]</scope>
    <source>
        <strain evidence="1 2">LPB0005</strain>
    </source>
</reference>
<keyword evidence="2" id="KW-1185">Reference proteome</keyword>
<evidence type="ECO:0000313" key="2">
    <source>
        <dbReference type="Proteomes" id="UP000077013"/>
    </source>
</evidence>